<keyword evidence="8 9" id="KW-0012">Acyltransferase</keyword>
<keyword evidence="5 9" id="KW-0068">Autocatalytic cleavage</keyword>
<evidence type="ECO:0000256" key="4">
    <source>
        <dbReference type="ARBA" id="ARBA00022679"/>
    </source>
</evidence>
<comment type="function">
    <text evidence="9">Catalyzes two activities which are involved in the cyclic version of arginine biosynthesis: the synthesis of acetylglutamate from glutamate and acetyl-CoA, and of ornithine by transacetylation between acetylornithine and glutamate.</text>
</comment>
<evidence type="ECO:0000313" key="10">
    <source>
        <dbReference type="EMBL" id="CAH7674499.1"/>
    </source>
</evidence>
<feature type="site" description="Involved in the stabilization of negative charge on the oxyanion by the formation of the oxyanion hole" evidence="9">
    <location>
        <position position="140"/>
    </location>
</feature>
<feature type="binding site" evidence="9">
    <location>
        <position position="205"/>
    </location>
    <ligand>
        <name>substrate</name>
    </ligand>
</feature>
<dbReference type="Proteomes" id="UP001153365">
    <property type="component" value="Unassembled WGS sequence"/>
</dbReference>
<evidence type="ECO:0000256" key="1">
    <source>
        <dbReference type="ARBA" id="ARBA00006774"/>
    </source>
</evidence>
<keyword evidence="4 9" id="KW-0808">Transferase</keyword>
<accession>A0AAV0AWG3</accession>
<dbReference type="GO" id="GO:0004042">
    <property type="term" value="F:L-glutamate N-acetyltransferase activity"/>
    <property type="evidence" value="ECO:0007669"/>
    <property type="project" value="UniProtKB-UniRule"/>
</dbReference>
<comment type="subunit">
    <text evidence="9">Heterodimer of an alpha and a beta chain.</text>
</comment>
<dbReference type="InterPro" id="IPR016117">
    <property type="entry name" value="ArgJ-like_dom_sf"/>
</dbReference>
<dbReference type="CDD" id="cd02152">
    <property type="entry name" value="OAT"/>
    <property type="match status" value="1"/>
</dbReference>
<evidence type="ECO:0000256" key="6">
    <source>
        <dbReference type="ARBA" id="ARBA00023128"/>
    </source>
</evidence>
<evidence type="ECO:0000256" key="5">
    <source>
        <dbReference type="ARBA" id="ARBA00022813"/>
    </source>
</evidence>
<dbReference type="HAMAP" id="MF_01106">
    <property type="entry name" value="ArgJ"/>
    <property type="match status" value="1"/>
</dbReference>
<dbReference type="Gene3D" id="3.30.2330.10">
    <property type="entry name" value="arginine biosynthesis bifunctional protein suprefamily"/>
    <property type="match status" value="1"/>
</dbReference>
<dbReference type="EMBL" id="CALTRL010002029">
    <property type="protein sequence ID" value="CAH7674499.1"/>
    <property type="molecule type" value="Genomic_DNA"/>
</dbReference>
<dbReference type="PANTHER" id="PTHR23100">
    <property type="entry name" value="ARGININE BIOSYNTHESIS BIFUNCTIONAL PROTEIN ARGJ"/>
    <property type="match status" value="1"/>
</dbReference>
<comment type="similarity">
    <text evidence="1 9">Belongs to the ArgJ family.</text>
</comment>
<dbReference type="GO" id="GO:0006592">
    <property type="term" value="P:ornithine biosynthetic process"/>
    <property type="evidence" value="ECO:0007669"/>
    <property type="project" value="TreeGrafter"/>
</dbReference>
<evidence type="ECO:0000313" key="11">
    <source>
        <dbReference type="Proteomes" id="UP001153365"/>
    </source>
</evidence>
<dbReference type="NCBIfam" id="NF003802">
    <property type="entry name" value="PRK05388.1"/>
    <property type="match status" value="1"/>
</dbReference>
<dbReference type="PANTHER" id="PTHR23100:SF0">
    <property type="entry name" value="ARGININE BIOSYNTHESIS BIFUNCTIONAL PROTEIN ARGJ, MITOCHONDRIAL"/>
    <property type="match status" value="1"/>
</dbReference>
<feature type="site" description="Involved in the stabilization of negative charge on the oxyanion by the formation of the oxyanion hole" evidence="9">
    <location>
        <position position="141"/>
    </location>
</feature>
<dbReference type="FunFam" id="3.10.20.340:FF:000002">
    <property type="entry name" value="Arginine biosynthesis bifunctional protein ArgJ, mitochondrial"/>
    <property type="match status" value="1"/>
</dbReference>
<dbReference type="InterPro" id="IPR042195">
    <property type="entry name" value="ArgJ_beta_C"/>
</dbReference>
<dbReference type="GO" id="GO:0005759">
    <property type="term" value="C:mitochondrial matrix"/>
    <property type="evidence" value="ECO:0007669"/>
    <property type="project" value="UniProtKB-SubCell"/>
</dbReference>
<dbReference type="Gene3D" id="3.60.70.12">
    <property type="entry name" value="L-amino peptidase D-ALA esterase/amidase"/>
    <property type="match status" value="1"/>
</dbReference>
<name>A0AAV0AWG3_PHAPC</name>
<evidence type="ECO:0000256" key="9">
    <source>
        <dbReference type="HAMAP-Rule" id="MF_03124"/>
    </source>
</evidence>
<dbReference type="AlphaFoldDB" id="A0AAV0AWG3"/>
<keyword evidence="7 9" id="KW-0511">Multifunctional enzyme</keyword>
<dbReference type="NCBIfam" id="TIGR00120">
    <property type="entry name" value="ArgJ"/>
    <property type="match status" value="1"/>
</dbReference>
<evidence type="ECO:0000256" key="7">
    <source>
        <dbReference type="ARBA" id="ARBA00023268"/>
    </source>
</evidence>
<keyword evidence="11" id="KW-1185">Reference proteome</keyword>
<dbReference type="Gene3D" id="3.10.20.340">
    <property type="entry name" value="ArgJ beta chain, C-terminal domain"/>
    <property type="match status" value="1"/>
</dbReference>
<feature type="binding site" evidence="9">
    <location>
        <position position="220"/>
    </location>
    <ligand>
        <name>substrate</name>
    </ligand>
</feature>
<dbReference type="EC" id="2.3.1.35" evidence="9"/>
<sequence>MSSVRSSGKLTKAIRFGPSPSRCSRFPKGFLASAVHCGIKRRTDPLDRSQLDLGIVISTFKDTVGAGCFTKNVFKAAPVIYSMQNLLRNQGRGLRGLVVNSGCANAVTGSKGHKDAIRMGNTLDRLMGNENSLSSLVLSTGVIGQHLPIDDVVAGIESSYEKLSDSYESWRATAQAFMTTDTFPKMITHEFELGGREIRLVGIDKGAGMIHPSMGPPHATLLAFIATDVAIQPESLQIALSGAVERSFNRISVDGDMSTNDTVLCLANGAAKNQPISHIDHPLEFSIFSAELDRFALQLSHLIVRDGEGATKFVEVEVIGADSESDAKEVSQTVARSALVKCALNGEDANWGRILCAVGYSKAKSIDPAKVSVSFVSPQGDNLKLLVDGEPEAVDEEQASEFLKEEDLKILINLGSKKGHRASYFTCDFSKEYVCESLVFRIEMEHLNIDN</sequence>
<protein>
    <recommendedName>
        <fullName evidence="9">Arginine biosynthesis bifunctional protein ArgJ, mitochondrial</fullName>
    </recommendedName>
    <domain>
        <recommendedName>
            <fullName evidence="9">Glutamate N-acetyltransferase</fullName>
            <shortName evidence="9">GAT</shortName>
            <ecNumber evidence="9">2.3.1.35</ecNumber>
        </recommendedName>
        <alternativeName>
            <fullName evidence="9">Ornithine acetyltransferase</fullName>
            <shortName evidence="9">OATase</shortName>
        </alternativeName>
        <alternativeName>
            <fullName evidence="9">Ornithine transacetylase</fullName>
        </alternativeName>
    </domain>
    <domain>
        <recommendedName>
            <fullName evidence="9">Amino-acid acetyltransferase</fullName>
            <ecNumber evidence="9">2.3.1.1</ecNumber>
        </recommendedName>
        <alternativeName>
            <fullName evidence="9">N-acetylglutamate synthase</fullName>
            <shortName evidence="9">AGS</shortName>
        </alternativeName>
    </domain>
    <component>
        <recommendedName>
            <fullName evidence="9">Arginine biosynthesis bifunctional protein ArgJ alpha chain</fullName>
        </recommendedName>
    </component>
    <component>
        <recommendedName>
            <fullName evidence="9">Arginine biosynthesis bifunctional protein ArgJ beta chain</fullName>
        </recommendedName>
    </component>
</protein>
<dbReference type="Pfam" id="PF01960">
    <property type="entry name" value="ArgJ"/>
    <property type="match status" value="1"/>
</dbReference>
<proteinExistence type="inferred from homology"/>
<keyword evidence="2 9" id="KW-0055">Arginine biosynthesis</keyword>
<evidence type="ECO:0000256" key="2">
    <source>
        <dbReference type="ARBA" id="ARBA00022571"/>
    </source>
</evidence>
<comment type="catalytic activity">
    <reaction evidence="9">
        <text>L-glutamate + acetyl-CoA = N-acetyl-L-glutamate + CoA + H(+)</text>
        <dbReference type="Rhea" id="RHEA:24292"/>
        <dbReference type="ChEBI" id="CHEBI:15378"/>
        <dbReference type="ChEBI" id="CHEBI:29985"/>
        <dbReference type="ChEBI" id="CHEBI:44337"/>
        <dbReference type="ChEBI" id="CHEBI:57287"/>
        <dbReference type="ChEBI" id="CHEBI:57288"/>
        <dbReference type="EC" id="2.3.1.1"/>
    </reaction>
</comment>
<comment type="caution">
    <text evidence="9">Lacks conserved residue(s) required for the propagation of feature annotation.</text>
</comment>
<dbReference type="GO" id="GO:0004358">
    <property type="term" value="F:L-glutamate N-acetyltransferase activity, acting on acetyl-L-ornithine as donor"/>
    <property type="evidence" value="ECO:0007669"/>
    <property type="project" value="UniProtKB-UniRule"/>
</dbReference>
<comment type="catalytic activity">
    <reaction evidence="9">
        <text>N(2)-acetyl-L-ornithine + L-glutamate = N-acetyl-L-glutamate + L-ornithine</text>
        <dbReference type="Rhea" id="RHEA:15349"/>
        <dbReference type="ChEBI" id="CHEBI:29985"/>
        <dbReference type="ChEBI" id="CHEBI:44337"/>
        <dbReference type="ChEBI" id="CHEBI:46911"/>
        <dbReference type="ChEBI" id="CHEBI:57805"/>
        <dbReference type="EC" id="2.3.1.35"/>
    </reaction>
</comment>
<feature type="binding site" evidence="9">
    <location>
        <position position="308"/>
    </location>
    <ligand>
        <name>substrate</name>
    </ligand>
</feature>
<keyword evidence="3 9" id="KW-0028">Amino-acid biosynthesis</keyword>
<feature type="chain" id="PRO_5043061719" description="Arginine biosynthesis bifunctional protein ArgJ beta chain" evidence="9">
    <location>
        <begin position="220"/>
        <end position="451"/>
    </location>
</feature>
<evidence type="ECO:0000256" key="3">
    <source>
        <dbReference type="ARBA" id="ARBA00022605"/>
    </source>
</evidence>
<dbReference type="InterPro" id="IPR002813">
    <property type="entry name" value="Arg_biosynth_ArgJ"/>
</dbReference>
<comment type="pathway">
    <text evidence="9">Amino-acid biosynthesis; L-arginine biosynthesis; L-ornithine and N-acetyl-L-glutamate from L-glutamate and N(2)-acetyl-L-ornithine (cyclic): step 1/1.</text>
</comment>
<comment type="subcellular location">
    <subcellularLocation>
        <location evidence="9">Mitochondrion matrix</location>
    </subcellularLocation>
</comment>
<dbReference type="SUPFAM" id="SSF56266">
    <property type="entry name" value="DmpA/ArgJ-like"/>
    <property type="match status" value="1"/>
</dbReference>
<evidence type="ECO:0000256" key="8">
    <source>
        <dbReference type="ARBA" id="ARBA00023315"/>
    </source>
</evidence>
<reference evidence="10" key="1">
    <citation type="submission" date="2022-06" db="EMBL/GenBank/DDBJ databases">
        <authorList>
            <consortium name="SYNGENTA / RWTH Aachen University"/>
        </authorList>
    </citation>
    <scope>NUCLEOTIDE SEQUENCE</scope>
</reference>
<organism evidence="10 11">
    <name type="scientific">Phakopsora pachyrhizi</name>
    <name type="common">Asian soybean rust disease fungus</name>
    <dbReference type="NCBI Taxonomy" id="170000"/>
    <lineage>
        <taxon>Eukaryota</taxon>
        <taxon>Fungi</taxon>
        <taxon>Dikarya</taxon>
        <taxon>Basidiomycota</taxon>
        <taxon>Pucciniomycotina</taxon>
        <taxon>Pucciniomycetes</taxon>
        <taxon>Pucciniales</taxon>
        <taxon>Phakopsoraceae</taxon>
        <taxon>Phakopsora</taxon>
    </lineage>
</organism>
<feature type="binding site" evidence="9">
    <location>
        <position position="179"/>
    </location>
    <ligand>
        <name>substrate</name>
    </ligand>
</feature>
<dbReference type="GO" id="GO:0006526">
    <property type="term" value="P:L-arginine biosynthetic process"/>
    <property type="evidence" value="ECO:0007669"/>
    <property type="project" value="UniProtKB-UniRule"/>
</dbReference>
<keyword evidence="6 9" id="KW-0496">Mitochondrion</keyword>
<gene>
    <name evidence="10" type="ORF">PPACK8108_LOCUS9410</name>
</gene>
<feature type="active site" description="Nucleophile" evidence="9">
    <location>
        <position position="220"/>
    </location>
</feature>
<comment type="caution">
    <text evidence="10">The sequence shown here is derived from an EMBL/GenBank/DDBJ whole genome shotgun (WGS) entry which is preliminary data.</text>
</comment>
<feature type="chain" id="PRO_5043061720" description="Arginine biosynthesis bifunctional protein ArgJ alpha chain" evidence="9">
    <location>
        <begin position="1"/>
        <end position="219"/>
    </location>
</feature>
<feature type="site" description="Cleavage; by autolysis" evidence="9">
    <location>
        <begin position="219"/>
        <end position="220"/>
    </location>
</feature>
<dbReference type="EC" id="2.3.1.1" evidence="9"/>
<comment type="PTM">
    <text evidence="9">The alpha and beta chains are autoproteolytically processed from a single precursor protein within the mitochondrion.</text>
</comment>
<comment type="pathway">
    <text evidence="9">Amino-acid biosynthesis; L-arginine biosynthesis; N(2)-acetyl-L-ornithine from L-glutamate: step 1/4.</text>
</comment>